<sequence>MNLTTMTACATCHRALTEHSDGDTISYRHPVSDEGHEPVPVSASLVPQVFDRCHTCTQAPPLWNYHTGRIEILSLASGMAAGYNDQWHVCLRCAQLIEADDSDALTARCAGLMRWHPDSDEYTILHTLHRGIVLSRESRTLLTTTHWSPARIDADMMPKIRDRLTGLLRGPANLPAAINNRDQRQNLARRLDLIPLYWINQEFTDLVNTVSTDRPPAWATDEITPSTAGLLAWPEPVGQTGQLAAASWTPEGDGWHVIGYRNVGVTDEDLMPALRHEIGWLIPIHTQHIARGTALDGSHPLGPLITTWLLINQQMAEALPAKLPKSITKAYRRTQRPTPEVKIVQIRARSTVLLGERPDQLGPRTRAKPDHRFWVTGHPRQQAYGPSRSLRREIEIQPFLKGDENLPIKLSTTVRVLGRRPAERGDTNPE</sequence>
<evidence type="ECO:0000313" key="1">
    <source>
        <dbReference type="EMBL" id="MBB5871919.1"/>
    </source>
</evidence>
<protein>
    <submittedName>
        <fullName evidence="1">Uncharacterized protein</fullName>
    </submittedName>
</protein>
<accession>A0A841BXQ4</accession>
<dbReference type="Proteomes" id="UP000587527">
    <property type="component" value="Unassembled WGS sequence"/>
</dbReference>
<dbReference type="EMBL" id="JACHMN010000002">
    <property type="protein sequence ID" value="MBB5871919.1"/>
    <property type="molecule type" value="Genomic_DNA"/>
</dbReference>
<organism evidence="1 2">
    <name type="scientific">Allocatelliglobosispora scoriae</name>
    <dbReference type="NCBI Taxonomy" id="643052"/>
    <lineage>
        <taxon>Bacteria</taxon>
        <taxon>Bacillati</taxon>
        <taxon>Actinomycetota</taxon>
        <taxon>Actinomycetes</taxon>
        <taxon>Micromonosporales</taxon>
        <taxon>Micromonosporaceae</taxon>
        <taxon>Allocatelliglobosispora</taxon>
    </lineage>
</organism>
<keyword evidence="2" id="KW-1185">Reference proteome</keyword>
<evidence type="ECO:0000313" key="2">
    <source>
        <dbReference type="Proteomes" id="UP000587527"/>
    </source>
</evidence>
<dbReference type="AlphaFoldDB" id="A0A841BXQ4"/>
<gene>
    <name evidence="1" type="ORF">F4553_005298</name>
</gene>
<proteinExistence type="predicted"/>
<reference evidence="1 2" key="1">
    <citation type="submission" date="2020-08" db="EMBL/GenBank/DDBJ databases">
        <title>Sequencing the genomes of 1000 actinobacteria strains.</title>
        <authorList>
            <person name="Klenk H.-P."/>
        </authorList>
    </citation>
    <scope>NUCLEOTIDE SEQUENCE [LARGE SCALE GENOMIC DNA]</scope>
    <source>
        <strain evidence="1 2">DSM 45362</strain>
    </source>
</reference>
<dbReference type="RefSeq" id="WP_184840294.1">
    <property type="nucleotide sequence ID" value="NZ_JACHMN010000002.1"/>
</dbReference>
<name>A0A841BXQ4_9ACTN</name>
<comment type="caution">
    <text evidence="1">The sequence shown here is derived from an EMBL/GenBank/DDBJ whole genome shotgun (WGS) entry which is preliminary data.</text>
</comment>